<protein>
    <submittedName>
        <fullName evidence="2">Peptidase inhibitor family I36 protein</fullName>
    </submittedName>
</protein>
<dbReference type="EMBL" id="CP159872">
    <property type="protein sequence ID" value="XCM82515.1"/>
    <property type="molecule type" value="Genomic_DNA"/>
</dbReference>
<sequence>MLAHCRRLLSRTATALLPLAAACALALVAAVPAGAADLDGTTDNGEFSLYGGPDTTSEVLDMYWARGDLSQLQWPRWGGNPNDQNESYWNNDSLTWHVYTDAYRGGQHGWISPGVISNASSTFWHRISSAYYTA</sequence>
<feature type="signal peptide" evidence="1">
    <location>
        <begin position="1"/>
        <end position="35"/>
    </location>
</feature>
<dbReference type="Pfam" id="PF03995">
    <property type="entry name" value="Inhibitor_I36"/>
    <property type="match status" value="1"/>
</dbReference>
<feature type="chain" id="PRO_5043504645" evidence="1">
    <location>
        <begin position="36"/>
        <end position="134"/>
    </location>
</feature>
<dbReference type="PROSITE" id="PS51257">
    <property type="entry name" value="PROKAR_LIPOPROTEIN"/>
    <property type="match status" value="1"/>
</dbReference>
<name>A0AAU8K386_9ACTN</name>
<keyword evidence="1" id="KW-0732">Signal</keyword>
<gene>
    <name evidence="2" type="ORF">ABWK59_28175</name>
</gene>
<dbReference type="RefSeq" id="WP_354643447.1">
    <property type="nucleotide sequence ID" value="NZ_CP159872.1"/>
</dbReference>
<dbReference type="KEGG" id="kcm:ABWK59_28175"/>
<evidence type="ECO:0000256" key="1">
    <source>
        <dbReference type="SAM" id="SignalP"/>
    </source>
</evidence>
<accession>A0AAU8K386</accession>
<reference evidence="2" key="1">
    <citation type="submission" date="2024-06" db="EMBL/GenBank/DDBJ databases">
        <title>The genome sequences of Kitasatospora sp. strain HUAS MG31.</title>
        <authorList>
            <person name="Mo P."/>
        </authorList>
    </citation>
    <scope>NUCLEOTIDE SEQUENCE</scope>
    <source>
        <strain evidence="2">HUAS MG31</strain>
    </source>
</reference>
<organism evidence="2">
    <name type="scientific">Kitasatospora camelliae</name>
    <dbReference type="NCBI Taxonomy" id="3156397"/>
    <lineage>
        <taxon>Bacteria</taxon>
        <taxon>Bacillati</taxon>
        <taxon>Actinomycetota</taxon>
        <taxon>Actinomycetes</taxon>
        <taxon>Kitasatosporales</taxon>
        <taxon>Streptomycetaceae</taxon>
        <taxon>Kitasatospora</taxon>
    </lineage>
</organism>
<proteinExistence type="predicted"/>
<evidence type="ECO:0000313" key="2">
    <source>
        <dbReference type="EMBL" id="XCM82515.1"/>
    </source>
</evidence>
<dbReference type="AlphaFoldDB" id="A0AAU8K386"/>